<dbReference type="FunFam" id="3.40.50.2000:FF:000057">
    <property type="entry name" value="Glycosyltransferase"/>
    <property type="match status" value="1"/>
</dbReference>
<protein>
    <recommendedName>
        <fullName evidence="5">Glycosyltransferase</fullName>
        <ecNumber evidence="5">2.4.1.-</ecNumber>
    </recommendedName>
</protein>
<organism evidence="6 7">
    <name type="scientific">Trapa incisa</name>
    <dbReference type="NCBI Taxonomy" id="236973"/>
    <lineage>
        <taxon>Eukaryota</taxon>
        <taxon>Viridiplantae</taxon>
        <taxon>Streptophyta</taxon>
        <taxon>Embryophyta</taxon>
        <taxon>Tracheophyta</taxon>
        <taxon>Spermatophyta</taxon>
        <taxon>Magnoliopsida</taxon>
        <taxon>eudicotyledons</taxon>
        <taxon>Gunneridae</taxon>
        <taxon>Pentapetalae</taxon>
        <taxon>rosids</taxon>
        <taxon>malvids</taxon>
        <taxon>Myrtales</taxon>
        <taxon>Lythraceae</taxon>
        <taxon>Trapa</taxon>
    </lineage>
</organism>
<dbReference type="SUPFAM" id="SSF53756">
    <property type="entry name" value="UDP-Glycosyltransferase/glycogen phosphorylase"/>
    <property type="match status" value="1"/>
</dbReference>
<dbReference type="EC" id="2.4.1.-" evidence="5"/>
<dbReference type="GO" id="GO:0080044">
    <property type="term" value="F:quercetin 7-O-glucosyltransferase activity"/>
    <property type="evidence" value="ECO:0007669"/>
    <property type="project" value="TreeGrafter"/>
</dbReference>
<dbReference type="InterPro" id="IPR002213">
    <property type="entry name" value="UDP_glucos_trans"/>
</dbReference>
<dbReference type="PROSITE" id="PS00375">
    <property type="entry name" value="UDPGT"/>
    <property type="match status" value="1"/>
</dbReference>
<evidence type="ECO:0000256" key="2">
    <source>
        <dbReference type="ARBA" id="ARBA00022676"/>
    </source>
</evidence>
<evidence type="ECO:0000256" key="1">
    <source>
        <dbReference type="ARBA" id="ARBA00009995"/>
    </source>
</evidence>
<comment type="caution">
    <text evidence="6">The sequence shown here is derived from an EMBL/GenBank/DDBJ whole genome shotgun (WGS) entry which is preliminary data.</text>
</comment>
<name>A0AAN7KP07_9MYRT</name>
<reference evidence="6 7" key="1">
    <citation type="journal article" date="2023" name="Hortic Res">
        <title>Pangenome of water caltrop reveals structural variations and asymmetric subgenome divergence after allopolyploidization.</title>
        <authorList>
            <person name="Zhang X."/>
            <person name="Chen Y."/>
            <person name="Wang L."/>
            <person name="Yuan Y."/>
            <person name="Fang M."/>
            <person name="Shi L."/>
            <person name="Lu R."/>
            <person name="Comes H.P."/>
            <person name="Ma Y."/>
            <person name="Chen Y."/>
            <person name="Huang G."/>
            <person name="Zhou Y."/>
            <person name="Zheng Z."/>
            <person name="Qiu Y."/>
        </authorList>
    </citation>
    <scope>NUCLEOTIDE SEQUENCE [LARGE SCALE GENOMIC DNA]</scope>
    <source>
        <tissue evidence="6">Roots</tissue>
    </source>
</reference>
<dbReference type="GO" id="GO:0080043">
    <property type="term" value="F:quercetin 3-O-glucosyltransferase activity"/>
    <property type="evidence" value="ECO:0007669"/>
    <property type="project" value="TreeGrafter"/>
</dbReference>
<keyword evidence="7" id="KW-1185">Reference proteome</keyword>
<dbReference type="GO" id="GO:0032787">
    <property type="term" value="P:monocarboxylic acid metabolic process"/>
    <property type="evidence" value="ECO:0007669"/>
    <property type="project" value="UniProtKB-ARBA"/>
</dbReference>
<evidence type="ECO:0000313" key="6">
    <source>
        <dbReference type="EMBL" id="KAK4768188.1"/>
    </source>
</evidence>
<evidence type="ECO:0000256" key="4">
    <source>
        <dbReference type="RuleBase" id="RU003718"/>
    </source>
</evidence>
<gene>
    <name evidence="6" type="ORF">SAY87_003329</name>
</gene>
<dbReference type="AlphaFoldDB" id="A0AAN7KP07"/>
<dbReference type="PANTHER" id="PTHR11926:SF1553">
    <property type="entry name" value="GLYCOSYLTRANSFERASE"/>
    <property type="match status" value="1"/>
</dbReference>
<evidence type="ECO:0000313" key="7">
    <source>
        <dbReference type="Proteomes" id="UP001345219"/>
    </source>
</evidence>
<dbReference type="Gene3D" id="3.40.50.2000">
    <property type="entry name" value="Glycogen Phosphorylase B"/>
    <property type="match status" value="2"/>
</dbReference>
<dbReference type="Pfam" id="PF00201">
    <property type="entry name" value="UDPGT"/>
    <property type="match status" value="1"/>
</dbReference>
<dbReference type="Proteomes" id="UP001345219">
    <property type="component" value="Chromosome 3"/>
</dbReference>
<sequence length="464" mass="51834">MALSTNQAHALVVPCSAQGHINPMLQFSKRLVSKGIWVTLAITVHLAKSMHMDPSGSIEIETISDGYDNGGVESMEAYHRSLTVVGSQTLRSLIKRLDESGKPVQAVIYDGFIPWALDVAKECGKLGVVFFTQTCAVNNIYYHYKKGLVELPLKGPRVSFPGLPPLEPSETPSFVNDPGSYPAIHDWVLSQFSNVEKADYYLVNTFYELEKEVVDWMWKNLWPIKTIGPTVPSAYTDKRLEDDKEYTLNLSKPNIEACARWLSRKRPRSVVYVSFGSIADLKPEQMAELAAALDQNRSRYSFLWIVRESERSKLPPEFLAGPEEESGLILTWCSQLEVLNHDSIGCFITHCGLGSTLEAISLGVPLVAVPQWSDQPTNAKFIEDVWRVGVRARPSNKTGIIDKGEFERCMEEVMEGEKGKAIKENAKKWKDLAREAVDKGGDSDKNIELVASLLSCQHATIRQK</sequence>
<accession>A0AAN7KP07</accession>
<dbReference type="FunFam" id="3.40.50.2000:FF:000019">
    <property type="entry name" value="Glycosyltransferase"/>
    <property type="match status" value="1"/>
</dbReference>
<evidence type="ECO:0000256" key="5">
    <source>
        <dbReference type="RuleBase" id="RU362057"/>
    </source>
</evidence>
<dbReference type="PANTHER" id="PTHR11926">
    <property type="entry name" value="GLUCOSYL/GLUCURONOSYL TRANSFERASES"/>
    <property type="match status" value="1"/>
</dbReference>
<comment type="similarity">
    <text evidence="1 4">Belongs to the UDP-glycosyltransferase family.</text>
</comment>
<evidence type="ECO:0000256" key="3">
    <source>
        <dbReference type="ARBA" id="ARBA00022679"/>
    </source>
</evidence>
<proteinExistence type="inferred from homology"/>
<dbReference type="InterPro" id="IPR035595">
    <property type="entry name" value="UDP_glycos_trans_CS"/>
</dbReference>
<dbReference type="EMBL" id="JAXIOK010000006">
    <property type="protein sequence ID" value="KAK4768188.1"/>
    <property type="molecule type" value="Genomic_DNA"/>
</dbReference>
<keyword evidence="2 4" id="KW-0328">Glycosyltransferase</keyword>
<dbReference type="CDD" id="cd03784">
    <property type="entry name" value="GT1_Gtf-like"/>
    <property type="match status" value="1"/>
</dbReference>
<keyword evidence="3 4" id="KW-0808">Transferase</keyword>